<feature type="transmembrane region" description="Helical" evidence="2">
    <location>
        <begin position="6"/>
        <end position="26"/>
    </location>
</feature>
<feature type="domain" description="Tail length tape measure" evidence="3">
    <location>
        <begin position="2"/>
        <end position="95"/>
    </location>
</feature>
<evidence type="ECO:0000313" key="4">
    <source>
        <dbReference type="EMBL" id="PHM61805.1"/>
    </source>
</evidence>
<dbReference type="Pfam" id="PF06120">
    <property type="entry name" value="Phage_HK97_TLTM"/>
    <property type="match status" value="1"/>
</dbReference>
<keyword evidence="2" id="KW-0812">Transmembrane</keyword>
<accession>A0A2D0KER5</accession>
<feature type="coiled-coil region" evidence="1">
    <location>
        <begin position="107"/>
        <end position="141"/>
    </location>
</feature>
<keyword evidence="2" id="KW-0472">Membrane</keyword>
<gene>
    <name evidence="4" type="ORF">Xish_00953</name>
</gene>
<organism evidence="4 5">
    <name type="scientific">Xenorhabdus ishibashii</name>
    <dbReference type="NCBI Taxonomy" id="1034471"/>
    <lineage>
        <taxon>Bacteria</taxon>
        <taxon>Pseudomonadati</taxon>
        <taxon>Pseudomonadota</taxon>
        <taxon>Gammaproteobacteria</taxon>
        <taxon>Enterobacterales</taxon>
        <taxon>Morganellaceae</taxon>
        <taxon>Xenorhabdus</taxon>
    </lineage>
</organism>
<feature type="coiled-coil region" evidence="1">
    <location>
        <begin position="268"/>
        <end position="317"/>
    </location>
</feature>
<sequence length="419" mass="46868">MSGALGLIGGIPGALIMAAGAAYLLYQNQKQAKEEAREHAKEAANIKKELSKMTPIQLGDTKGKLQEDLKVAKADMEEYGKLVKRNQYSVDEFTRRQAKGMNVGDSLKKYSIALSENNAKYEEARQRVVELRAVLSNVYDKQAENAEKERKIVAAINEARKTGNVTIALQNQGLALTVDLMERLKRAAIDVSGLHIPVPEVKFEPNDKLKSLFADQERDIDLSNRKGLDKVQREAYYKAVDSGLNPNDKQQKPYVDRVINNATQIYQNAEAIRKQDEADREARNAAERATRKAASAQENYRNKVADLNREIQVEQVRMKDGEVAASLFAASMEISAKHTGQQRDALIGLSQASILAKQRTQDLHDAIESDPYRKATHARLEAEKQLQRQIADRAIQNAEEVERRKQDIAAKYLSNPNSA</sequence>
<evidence type="ECO:0000313" key="5">
    <source>
        <dbReference type="Proteomes" id="UP000222168"/>
    </source>
</evidence>
<evidence type="ECO:0000256" key="2">
    <source>
        <dbReference type="SAM" id="Phobius"/>
    </source>
</evidence>
<evidence type="ECO:0000256" key="1">
    <source>
        <dbReference type="SAM" id="Coils"/>
    </source>
</evidence>
<feature type="coiled-coil region" evidence="1">
    <location>
        <begin position="26"/>
        <end position="53"/>
    </location>
</feature>
<feature type="coiled-coil region" evidence="1">
    <location>
        <begin position="384"/>
        <end position="411"/>
    </location>
</feature>
<keyword evidence="5" id="KW-1185">Reference proteome</keyword>
<reference evidence="4 5" key="1">
    <citation type="journal article" date="2017" name="Nat. Microbiol.">
        <title>Natural product diversity associated with the nematode symbionts Photorhabdus and Xenorhabdus.</title>
        <authorList>
            <person name="Tobias N.J."/>
            <person name="Wolff H."/>
            <person name="Djahanschiri B."/>
            <person name="Grundmann F."/>
            <person name="Kronenwerth M."/>
            <person name="Shi Y.M."/>
            <person name="Simonyi S."/>
            <person name="Grun P."/>
            <person name="Shapiro-Ilan D."/>
            <person name="Pidot S.J."/>
            <person name="Stinear T.P."/>
            <person name="Ebersberger I."/>
            <person name="Bode H.B."/>
        </authorList>
    </citation>
    <scope>NUCLEOTIDE SEQUENCE [LARGE SCALE GENOMIC DNA]</scope>
    <source>
        <strain evidence="4 5">DSM 22670</strain>
    </source>
</reference>
<keyword evidence="2" id="KW-1133">Transmembrane helix</keyword>
<name>A0A2D0KER5_9GAMM</name>
<dbReference type="EMBL" id="NJAK01000001">
    <property type="protein sequence ID" value="PHM61805.1"/>
    <property type="molecule type" value="Genomic_DNA"/>
</dbReference>
<dbReference type="AlphaFoldDB" id="A0A2D0KER5"/>
<proteinExistence type="predicted"/>
<comment type="caution">
    <text evidence="4">The sequence shown here is derived from an EMBL/GenBank/DDBJ whole genome shotgun (WGS) entry which is preliminary data.</text>
</comment>
<dbReference type="InterPro" id="IPR009302">
    <property type="entry name" value="Tail_length_tape_measure"/>
</dbReference>
<keyword evidence="1" id="KW-0175">Coiled coil</keyword>
<dbReference type="Proteomes" id="UP000222168">
    <property type="component" value="Unassembled WGS sequence"/>
</dbReference>
<protein>
    <submittedName>
        <fullName evidence="4">Tail fiber protein</fullName>
    </submittedName>
</protein>
<evidence type="ECO:0000259" key="3">
    <source>
        <dbReference type="Pfam" id="PF06120"/>
    </source>
</evidence>